<proteinExistence type="inferred from homology"/>
<dbReference type="EMBL" id="JBBXMP010000054">
    <property type="protein sequence ID" value="KAL0064943.1"/>
    <property type="molecule type" value="Genomic_DNA"/>
</dbReference>
<evidence type="ECO:0000256" key="5">
    <source>
        <dbReference type="ARBA" id="ARBA00022670"/>
    </source>
</evidence>
<evidence type="ECO:0000313" key="12">
    <source>
        <dbReference type="EMBL" id="KAL0064943.1"/>
    </source>
</evidence>
<dbReference type="InterPro" id="IPR050371">
    <property type="entry name" value="Fungal_virulence_M36"/>
</dbReference>
<evidence type="ECO:0000256" key="6">
    <source>
        <dbReference type="ARBA" id="ARBA00022723"/>
    </source>
</evidence>
<comment type="subcellular location">
    <subcellularLocation>
        <location evidence="2 11">Secreted</location>
    </subcellularLocation>
</comment>
<evidence type="ECO:0000256" key="4">
    <source>
        <dbReference type="ARBA" id="ARBA00022525"/>
    </source>
</evidence>
<keyword evidence="10 11" id="KW-0865">Zymogen</keyword>
<evidence type="ECO:0000313" key="13">
    <source>
        <dbReference type="Proteomes" id="UP001437256"/>
    </source>
</evidence>
<accession>A0ABR2ZU63</accession>
<dbReference type="Pfam" id="PF02128">
    <property type="entry name" value="Peptidase_M36"/>
    <property type="match status" value="1"/>
</dbReference>
<evidence type="ECO:0000256" key="11">
    <source>
        <dbReference type="RuleBase" id="RU364017"/>
    </source>
</evidence>
<reference evidence="12 13" key="1">
    <citation type="submission" date="2024-05" db="EMBL/GenBank/DDBJ databases">
        <title>A draft genome resource for the thread blight pathogen Marasmius tenuissimus strain MS-2.</title>
        <authorList>
            <person name="Yulfo-Soto G.E."/>
            <person name="Baruah I.K."/>
            <person name="Amoako-Attah I."/>
            <person name="Bukari Y."/>
            <person name="Meinhardt L.W."/>
            <person name="Bailey B.A."/>
            <person name="Cohen S.P."/>
        </authorList>
    </citation>
    <scope>NUCLEOTIDE SEQUENCE [LARGE SCALE GENOMIC DNA]</scope>
    <source>
        <strain evidence="12 13">MS-2</strain>
    </source>
</reference>
<dbReference type="Proteomes" id="UP001437256">
    <property type="component" value="Unassembled WGS sequence"/>
</dbReference>
<gene>
    <name evidence="12" type="ORF">AAF712_008064</name>
</gene>
<keyword evidence="7 11" id="KW-0378">Hydrolase</keyword>
<evidence type="ECO:0000256" key="1">
    <source>
        <dbReference type="ARBA" id="ARBA00001947"/>
    </source>
</evidence>
<evidence type="ECO:0000256" key="7">
    <source>
        <dbReference type="ARBA" id="ARBA00022801"/>
    </source>
</evidence>
<keyword evidence="9 11" id="KW-0482">Metalloprotease</keyword>
<dbReference type="Gene3D" id="3.10.170.10">
    <property type="match status" value="1"/>
</dbReference>
<keyword evidence="13" id="KW-1185">Reference proteome</keyword>
<evidence type="ECO:0000256" key="3">
    <source>
        <dbReference type="ARBA" id="ARBA00006006"/>
    </source>
</evidence>
<name>A0ABR2ZU63_9AGAR</name>
<keyword evidence="4 11" id="KW-0964">Secreted</keyword>
<protein>
    <recommendedName>
        <fullName evidence="11">Extracellular metalloproteinase</fullName>
        <ecNumber evidence="11">3.4.24.-</ecNumber>
    </recommendedName>
    <alternativeName>
        <fullName evidence="11">Fungalysin</fullName>
    </alternativeName>
</protein>
<dbReference type="InterPro" id="IPR027268">
    <property type="entry name" value="Peptidase_M4/M1_CTD_sf"/>
</dbReference>
<dbReference type="PANTHER" id="PTHR33478">
    <property type="entry name" value="EXTRACELLULAR METALLOPROTEINASE MEP"/>
    <property type="match status" value="1"/>
</dbReference>
<keyword evidence="5 11" id="KW-0645">Protease</keyword>
<keyword evidence="6 11" id="KW-0479">Metal-binding</keyword>
<sequence>MVVLNKFFSSVLLAVLYASFGNAAPSTSSARHTTHRVRSLGNGLKVETFHPQSDYQTFGAGVDLPPSFAETGIEEKTVSYIADALRVDAGYMSFKSGYTNDAHEVGYVKQIHDGIPFINAVANVAFKDKKAVAFGHSFVDISKIADSKPTVDVNTVIPKVEEALQGKKNEIEPTLEYLALEDGSSALVHVFQVQNEEVNSWFEAYVDAHSGELLSVTDFVADATYKVLPVWKEIITEGLEVLANPQNTASSPNGWHTTTSPLTTAGNNVVSFKGAQSNTTTEANFQVTYNPAQAATVTNNIDAARVNAFYIINSYHDVLYQYGFTESAFNFQNDNFGKGGAGNDRVIMSVQDSSGTNNANFATPPDGQSGTCRMFIWTLTSPTRDGAIENDIPLHEMTHGLSNRLTGGGTGRCLTTLEAGGMGEGWSDALADWFSHSDSAAITDFVMGQWVTNDPAGIRTRPYSTSATTNPLRYSTIATLNEVHNIGEVR</sequence>
<dbReference type="Gene3D" id="1.10.390.10">
    <property type="entry name" value="Neutral Protease Domain 2"/>
    <property type="match status" value="1"/>
</dbReference>
<evidence type="ECO:0000256" key="9">
    <source>
        <dbReference type="ARBA" id="ARBA00023049"/>
    </source>
</evidence>
<dbReference type="PRINTS" id="PR00999">
    <property type="entry name" value="FUNGALYSIN"/>
</dbReference>
<dbReference type="EC" id="3.4.24.-" evidence="11"/>
<keyword evidence="8 11" id="KW-0862">Zinc</keyword>
<feature type="signal peptide" evidence="11">
    <location>
        <begin position="1"/>
        <end position="23"/>
    </location>
</feature>
<evidence type="ECO:0000256" key="8">
    <source>
        <dbReference type="ARBA" id="ARBA00022833"/>
    </source>
</evidence>
<comment type="caution">
    <text evidence="12">The sequence shown here is derived from an EMBL/GenBank/DDBJ whole genome shotgun (WGS) entry which is preliminary data.</text>
</comment>
<dbReference type="SUPFAM" id="SSF55486">
    <property type="entry name" value="Metalloproteases ('zincins'), catalytic domain"/>
    <property type="match status" value="1"/>
</dbReference>
<evidence type="ECO:0000256" key="10">
    <source>
        <dbReference type="ARBA" id="ARBA00023145"/>
    </source>
</evidence>
<comment type="cofactor">
    <cofactor evidence="1 11">
        <name>Zn(2+)</name>
        <dbReference type="ChEBI" id="CHEBI:29105"/>
    </cofactor>
</comment>
<organism evidence="12 13">
    <name type="scientific">Marasmius tenuissimus</name>
    <dbReference type="NCBI Taxonomy" id="585030"/>
    <lineage>
        <taxon>Eukaryota</taxon>
        <taxon>Fungi</taxon>
        <taxon>Dikarya</taxon>
        <taxon>Basidiomycota</taxon>
        <taxon>Agaricomycotina</taxon>
        <taxon>Agaricomycetes</taxon>
        <taxon>Agaricomycetidae</taxon>
        <taxon>Agaricales</taxon>
        <taxon>Marasmiineae</taxon>
        <taxon>Marasmiaceae</taxon>
        <taxon>Marasmius</taxon>
    </lineage>
</organism>
<keyword evidence="11" id="KW-0732">Signal</keyword>
<dbReference type="InterPro" id="IPR001842">
    <property type="entry name" value="Peptidase_M36"/>
</dbReference>
<comment type="similarity">
    <text evidence="3 11">Belongs to the peptidase M36 family.</text>
</comment>
<evidence type="ECO:0000256" key="2">
    <source>
        <dbReference type="ARBA" id="ARBA00004613"/>
    </source>
</evidence>
<feature type="chain" id="PRO_5044997106" description="Extracellular metalloproteinase" evidence="11">
    <location>
        <begin position="24"/>
        <end position="490"/>
    </location>
</feature>
<dbReference type="PANTHER" id="PTHR33478:SF1">
    <property type="entry name" value="EXTRACELLULAR METALLOPROTEINASE MEP"/>
    <property type="match status" value="1"/>
</dbReference>
<dbReference type="CDD" id="cd09596">
    <property type="entry name" value="M36"/>
    <property type="match status" value="1"/>
</dbReference>